<protein>
    <recommendedName>
        <fullName evidence="1">5-oxoprolinase subunit A</fullName>
        <shortName evidence="1">5-OPase subunit A</shortName>
        <ecNumber evidence="1">3.5.2.9</ecNumber>
    </recommendedName>
    <alternativeName>
        <fullName evidence="1">5-oxoprolinase (ATP-hydrolyzing) subunit A</fullName>
    </alternativeName>
</protein>
<dbReference type="GO" id="GO:0005975">
    <property type="term" value="P:carbohydrate metabolic process"/>
    <property type="evidence" value="ECO:0007669"/>
    <property type="project" value="InterPro"/>
</dbReference>
<dbReference type="CDD" id="cd10787">
    <property type="entry name" value="LamB_YcsF_like"/>
    <property type="match status" value="1"/>
</dbReference>
<dbReference type="GO" id="GO:0005524">
    <property type="term" value="F:ATP binding"/>
    <property type="evidence" value="ECO:0007669"/>
    <property type="project" value="UniProtKB-UniRule"/>
</dbReference>
<dbReference type="HAMAP" id="MF_00691">
    <property type="entry name" value="PxpA"/>
    <property type="match status" value="1"/>
</dbReference>
<keyword evidence="1" id="KW-0547">Nucleotide-binding</keyword>
<comment type="caution">
    <text evidence="2">The sequence shown here is derived from an EMBL/GenBank/DDBJ whole genome shotgun (WGS) entry which is preliminary data.</text>
</comment>
<dbReference type="PANTHER" id="PTHR30292">
    <property type="entry name" value="UNCHARACTERIZED PROTEIN YBGL-RELATED"/>
    <property type="match status" value="1"/>
</dbReference>
<keyword evidence="1" id="KW-0067">ATP-binding</keyword>
<dbReference type="AlphaFoldDB" id="A0A940RZM5"/>
<comment type="similarity">
    <text evidence="1">Belongs to the LamB/PxpA family.</text>
</comment>
<dbReference type="InterPro" id="IPR005501">
    <property type="entry name" value="LamB/YcsF/PxpA-like"/>
</dbReference>
<dbReference type="InterPro" id="IPR011330">
    <property type="entry name" value="Glyco_hydro/deAcase_b/a-brl"/>
</dbReference>
<evidence type="ECO:0000313" key="3">
    <source>
        <dbReference type="Proteomes" id="UP000675940"/>
    </source>
</evidence>
<dbReference type="GO" id="GO:0017168">
    <property type="term" value="F:5-oxoprolinase (ATP-hydrolyzing) activity"/>
    <property type="evidence" value="ECO:0007669"/>
    <property type="project" value="UniProtKB-UniRule"/>
</dbReference>
<comment type="function">
    <text evidence="1">Catalyzes the cleavage of 5-oxoproline to form L-glutamate coupled to the hydrolysis of ATP to ADP and inorganic phosphate.</text>
</comment>
<evidence type="ECO:0000256" key="1">
    <source>
        <dbReference type="HAMAP-Rule" id="MF_00691"/>
    </source>
</evidence>
<dbReference type="EMBL" id="JAGISH010000001">
    <property type="protein sequence ID" value="MBP0481281.1"/>
    <property type="molecule type" value="Genomic_DNA"/>
</dbReference>
<comment type="catalytic activity">
    <reaction evidence="1">
        <text>5-oxo-L-proline + ATP + 2 H2O = L-glutamate + ADP + phosphate + H(+)</text>
        <dbReference type="Rhea" id="RHEA:10348"/>
        <dbReference type="ChEBI" id="CHEBI:15377"/>
        <dbReference type="ChEBI" id="CHEBI:15378"/>
        <dbReference type="ChEBI" id="CHEBI:29985"/>
        <dbReference type="ChEBI" id="CHEBI:30616"/>
        <dbReference type="ChEBI" id="CHEBI:43474"/>
        <dbReference type="ChEBI" id="CHEBI:58402"/>
        <dbReference type="ChEBI" id="CHEBI:456216"/>
        <dbReference type="EC" id="3.5.2.9"/>
    </reaction>
</comment>
<dbReference type="SUPFAM" id="SSF88713">
    <property type="entry name" value="Glycoside hydrolase/deacetylase"/>
    <property type="match status" value="1"/>
</dbReference>
<keyword evidence="3" id="KW-1185">Reference proteome</keyword>
<comment type="subunit">
    <text evidence="1">Forms a complex composed of PxpA, PxpB and PxpC.</text>
</comment>
<keyword evidence="1" id="KW-0378">Hydrolase</keyword>
<dbReference type="NCBIfam" id="NF003816">
    <property type="entry name" value="PRK05406.1-5"/>
    <property type="match status" value="1"/>
</dbReference>
<proteinExistence type="inferred from homology"/>
<dbReference type="Proteomes" id="UP000675940">
    <property type="component" value="Unassembled WGS sequence"/>
</dbReference>
<dbReference type="Pfam" id="PF03746">
    <property type="entry name" value="LamB_YcsF"/>
    <property type="match status" value="1"/>
</dbReference>
<name>A0A940RZM5_9RHOB</name>
<dbReference type="NCBIfam" id="NF003814">
    <property type="entry name" value="PRK05406.1-3"/>
    <property type="match status" value="1"/>
</dbReference>
<dbReference type="RefSeq" id="WP_209358834.1">
    <property type="nucleotide sequence ID" value="NZ_JAGISH010000001.1"/>
</dbReference>
<reference evidence="2" key="1">
    <citation type="submission" date="2021-03" db="EMBL/GenBank/DDBJ databases">
        <title>Sagittula salina sp. nov. strain M10.9X isolated from the marine waste.</title>
        <authorList>
            <person name="Satari L."/>
            <person name="Molina-Menor E."/>
            <person name="Vidal-Verdu A."/>
            <person name="Pascual J."/>
            <person name="Pereto J."/>
            <person name="Porcar M."/>
        </authorList>
    </citation>
    <scope>NUCLEOTIDE SEQUENCE</scope>
    <source>
        <strain evidence="2">M10.9X</strain>
    </source>
</reference>
<dbReference type="Gene3D" id="3.20.20.370">
    <property type="entry name" value="Glycoside hydrolase/deacetylase"/>
    <property type="match status" value="1"/>
</dbReference>
<dbReference type="PANTHER" id="PTHR30292:SF0">
    <property type="entry name" value="5-OXOPROLINASE SUBUNIT A"/>
    <property type="match status" value="1"/>
</dbReference>
<organism evidence="2 3">
    <name type="scientific">Sagittula salina</name>
    <dbReference type="NCBI Taxonomy" id="2820268"/>
    <lineage>
        <taxon>Bacteria</taxon>
        <taxon>Pseudomonadati</taxon>
        <taxon>Pseudomonadota</taxon>
        <taxon>Alphaproteobacteria</taxon>
        <taxon>Rhodobacterales</taxon>
        <taxon>Roseobacteraceae</taxon>
        <taxon>Sagittula</taxon>
    </lineage>
</organism>
<dbReference type="EC" id="3.5.2.9" evidence="1"/>
<evidence type="ECO:0000313" key="2">
    <source>
        <dbReference type="EMBL" id="MBP0481281.1"/>
    </source>
</evidence>
<accession>A0A940RZM5</accession>
<sequence>MQVDLNADMGESYGPWVMGQDAELLEVISSANVACGFHAGDPEVMAQTMRRAARNGVGIGAHPGFPDLQGFGRRRMHLPEKTLRHAVQYQLGAALGIARASGAEVRHLKLHGALANMTSEDVALAEACYGAALEVMPDIIVMVLAATAQQSAAERLACSWAGEIFADRAYNADATLVDRSLPGAVIHDAELAASRVARMVLAGAILPEEGAPIPAPVDTICLHGDGPTALAIAKAVRARLEVEGVRIARFEGRRGVFAG</sequence>
<gene>
    <name evidence="1" type="primary">pxpA</name>
    <name evidence="2" type="ORF">J5474_02085</name>
</gene>